<dbReference type="PANTHER" id="PTHR13177:SF2">
    <property type="entry name" value="DEATH-ASSOCIATED PROTEIN-LIKE 1"/>
    <property type="match status" value="1"/>
</dbReference>
<dbReference type="GeneID" id="116227301"/>
<evidence type="ECO:0000313" key="2">
    <source>
        <dbReference type="Ensembl" id="ENSPCLP00000007524.1"/>
    </source>
</evidence>
<evidence type="ECO:0000256" key="1">
    <source>
        <dbReference type="SAM" id="MobiDB-lite"/>
    </source>
</evidence>
<reference evidence="2" key="2">
    <citation type="submission" date="2025-09" db="UniProtKB">
        <authorList>
            <consortium name="Ensembl"/>
        </authorList>
    </citation>
    <scope>IDENTIFICATION</scope>
</reference>
<gene>
    <name evidence="2" type="primary">DAPL1</name>
</gene>
<dbReference type="PANTHER" id="PTHR13177">
    <property type="entry name" value="DEATH-ASSOCIATED PROTEIN 1"/>
    <property type="match status" value="1"/>
</dbReference>
<dbReference type="GO" id="GO:0097190">
    <property type="term" value="P:apoptotic signaling pathway"/>
    <property type="evidence" value="ECO:0007669"/>
    <property type="project" value="TreeGrafter"/>
</dbReference>
<keyword evidence="3" id="KW-1185">Reference proteome</keyword>
<dbReference type="Proteomes" id="UP000472261">
    <property type="component" value="Unplaced"/>
</dbReference>
<dbReference type="InterPro" id="IPR024130">
    <property type="entry name" value="DAP1/DAPL1"/>
</dbReference>
<dbReference type="GO" id="GO:0070513">
    <property type="term" value="F:death domain binding"/>
    <property type="evidence" value="ECO:0007669"/>
    <property type="project" value="TreeGrafter"/>
</dbReference>
<feature type="region of interest" description="Disordered" evidence="1">
    <location>
        <begin position="1"/>
        <end position="48"/>
    </location>
</feature>
<name>A0A669PHK6_PHACC</name>
<dbReference type="Pfam" id="PF15228">
    <property type="entry name" value="DAP"/>
    <property type="match status" value="1"/>
</dbReference>
<dbReference type="GO" id="GO:0034198">
    <property type="term" value="P:cellular response to amino acid starvation"/>
    <property type="evidence" value="ECO:0007669"/>
    <property type="project" value="TreeGrafter"/>
</dbReference>
<dbReference type="Ensembl" id="ENSPCLT00000010305.1">
    <property type="protein sequence ID" value="ENSPCLP00000007524.1"/>
    <property type="gene ID" value="ENSPCLG00000006287.1"/>
</dbReference>
<dbReference type="OMA" id="HKINAAA"/>
<dbReference type="AlphaFoldDB" id="A0A669PHK6"/>
<evidence type="ECO:0000313" key="3">
    <source>
        <dbReference type="Proteomes" id="UP000472261"/>
    </source>
</evidence>
<protein>
    <submittedName>
        <fullName evidence="2">Death associated protein like 1</fullName>
    </submittedName>
</protein>
<proteinExistence type="predicted"/>
<dbReference type="RefSeq" id="XP_031446356.1">
    <property type="nucleotide sequence ID" value="XM_031590496.1"/>
</dbReference>
<reference evidence="2" key="1">
    <citation type="submission" date="2025-08" db="UniProtKB">
        <authorList>
            <consortium name="Ensembl"/>
        </authorList>
    </citation>
    <scope>IDENTIFICATION</scope>
</reference>
<organism evidence="2 3">
    <name type="scientific">Phasianus colchicus</name>
    <name type="common">Common pheasant</name>
    <dbReference type="NCBI Taxonomy" id="9054"/>
    <lineage>
        <taxon>Eukaryota</taxon>
        <taxon>Metazoa</taxon>
        <taxon>Chordata</taxon>
        <taxon>Craniata</taxon>
        <taxon>Vertebrata</taxon>
        <taxon>Euteleostomi</taxon>
        <taxon>Archelosauria</taxon>
        <taxon>Archosauria</taxon>
        <taxon>Dinosauria</taxon>
        <taxon>Saurischia</taxon>
        <taxon>Theropoda</taxon>
        <taxon>Coelurosauria</taxon>
        <taxon>Aves</taxon>
        <taxon>Neognathae</taxon>
        <taxon>Galloanserae</taxon>
        <taxon>Galliformes</taxon>
        <taxon>Phasianidae</taxon>
        <taxon>Phasianinae</taxon>
        <taxon>Phasianus</taxon>
    </lineage>
</organism>
<dbReference type="CTD" id="92196"/>
<accession>A0A669PHK6</accession>
<sequence>MARRALREPLAVPGGRAPSVKAGGVRVSKKQEAIPAGRNAGPKGRDKTSIVSISKMHQTDVVLRKISHDIPAAALQVAHQKPLPSLEKFMLPKRIYIIQQPRKC</sequence>
<dbReference type="GO" id="GO:0010507">
    <property type="term" value="P:negative regulation of autophagy"/>
    <property type="evidence" value="ECO:0007669"/>
    <property type="project" value="TreeGrafter"/>
</dbReference>